<protein>
    <submittedName>
        <fullName evidence="1">Uncharacterized protein</fullName>
    </submittedName>
</protein>
<gene>
    <name evidence="1" type="ORF">LCGC14_3129960</name>
</gene>
<reference evidence="1" key="1">
    <citation type="journal article" date="2015" name="Nature">
        <title>Complex archaea that bridge the gap between prokaryotes and eukaryotes.</title>
        <authorList>
            <person name="Spang A."/>
            <person name="Saw J.H."/>
            <person name="Jorgensen S.L."/>
            <person name="Zaremba-Niedzwiedzka K."/>
            <person name="Martijn J."/>
            <person name="Lind A.E."/>
            <person name="van Eijk R."/>
            <person name="Schleper C."/>
            <person name="Guy L."/>
            <person name="Ettema T.J."/>
        </authorList>
    </citation>
    <scope>NUCLEOTIDE SEQUENCE</scope>
</reference>
<name>A0A0F8YPG5_9ZZZZ</name>
<comment type="caution">
    <text evidence="1">The sequence shown here is derived from an EMBL/GenBank/DDBJ whole genome shotgun (WGS) entry which is preliminary data.</text>
</comment>
<dbReference type="EMBL" id="LAZR01068276">
    <property type="protein sequence ID" value="KKK49946.1"/>
    <property type="molecule type" value="Genomic_DNA"/>
</dbReference>
<dbReference type="AlphaFoldDB" id="A0A0F8YPG5"/>
<feature type="non-terminal residue" evidence="1">
    <location>
        <position position="1"/>
    </location>
</feature>
<sequence length="45" mass="5351">GIKTPATWRAHGDFERQLACEIHKHLIDEREDPLTEADYQSWMRV</sequence>
<accession>A0A0F8YPG5</accession>
<evidence type="ECO:0000313" key="1">
    <source>
        <dbReference type="EMBL" id="KKK49946.1"/>
    </source>
</evidence>
<organism evidence="1">
    <name type="scientific">marine sediment metagenome</name>
    <dbReference type="NCBI Taxonomy" id="412755"/>
    <lineage>
        <taxon>unclassified sequences</taxon>
        <taxon>metagenomes</taxon>
        <taxon>ecological metagenomes</taxon>
    </lineage>
</organism>
<proteinExistence type="predicted"/>